<feature type="signal peptide" evidence="2">
    <location>
        <begin position="1"/>
        <end position="25"/>
    </location>
</feature>
<protein>
    <recommendedName>
        <fullName evidence="5">Lipoprotein</fullName>
    </recommendedName>
</protein>
<feature type="compositionally biased region" description="Low complexity" evidence="1">
    <location>
        <begin position="40"/>
        <end position="78"/>
    </location>
</feature>
<evidence type="ECO:0000256" key="2">
    <source>
        <dbReference type="SAM" id="SignalP"/>
    </source>
</evidence>
<organism evidence="3 4">
    <name type="scientific">Nannocystis pusilla</name>
    <dbReference type="NCBI Taxonomy" id="889268"/>
    <lineage>
        <taxon>Bacteria</taxon>
        <taxon>Pseudomonadati</taxon>
        <taxon>Myxococcota</taxon>
        <taxon>Polyangia</taxon>
        <taxon>Nannocystales</taxon>
        <taxon>Nannocystaceae</taxon>
        <taxon>Nannocystis</taxon>
    </lineage>
</organism>
<evidence type="ECO:0000256" key="1">
    <source>
        <dbReference type="SAM" id="MobiDB-lite"/>
    </source>
</evidence>
<dbReference type="PROSITE" id="PS51257">
    <property type="entry name" value="PROKAR_LIPOPROTEIN"/>
    <property type="match status" value="1"/>
</dbReference>
<keyword evidence="4" id="KW-1185">Reference proteome</keyword>
<accession>A0ABS7TX09</accession>
<sequence>MCPRTRSVALGRRLLGGAMSLVLFGCPTVEPGDTSPTEVSPSEETASSTDTSGATGTPTSTDPTSGTGTTETGGDPTTVDPSGEPSATDTSDEPPVEECHLADDNVACDLLVERSGQVPHSPIPLRPPAGWVKQANTPVAEEDCDIYGQDCPEGQKCTALGQNWSSRGCVPVAEYPSKVGEGCWPDDISDNCEAGSICQYDAVKGAFFCRELCGCSEANPTCPENQRCVTYNSGVLPMCERLCDPLDLGSCEAGEVCIKDEWFADFYCKMDVSGETGVFRDECKFANDCDPGYSCEAAELVPGGCPEGAEFCCTPLCILDDPLCPEGSTCIEYFGGFGLEPPQCLEDVGYCAADLMPLVERPALPWSL</sequence>
<dbReference type="EMBL" id="JAIRAU010000035">
    <property type="protein sequence ID" value="MBZ5712793.1"/>
    <property type="molecule type" value="Genomic_DNA"/>
</dbReference>
<feature type="region of interest" description="Disordered" evidence="1">
    <location>
        <begin position="29"/>
        <end position="97"/>
    </location>
</feature>
<feature type="chain" id="PRO_5046504705" description="Lipoprotein" evidence="2">
    <location>
        <begin position="26"/>
        <end position="368"/>
    </location>
</feature>
<keyword evidence="2" id="KW-0732">Signal</keyword>
<reference evidence="3" key="1">
    <citation type="submission" date="2021-08" db="EMBL/GenBank/DDBJ databases">
        <authorList>
            <person name="Stevens D.C."/>
        </authorList>
    </citation>
    <scope>NUCLEOTIDE SEQUENCE</scope>
    <source>
        <strain evidence="3">DSM 53165</strain>
    </source>
</reference>
<gene>
    <name evidence="3" type="ORF">K7C98_26420</name>
</gene>
<evidence type="ECO:0000313" key="3">
    <source>
        <dbReference type="EMBL" id="MBZ5712793.1"/>
    </source>
</evidence>
<evidence type="ECO:0008006" key="5">
    <source>
        <dbReference type="Google" id="ProtNLM"/>
    </source>
</evidence>
<proteinExistence type="predicted"/>
<comment type="caution">
    <text evidence="3">The sequence shown here is derived from an EMBL/GenBank/DDBJ whole genome shotgun (WGS) entry which is preliminary data.</text>
</comment>
<name>A0ABS7TX09_9BACT</name>
<evidence type="ECO:0000313" key="4">
    <source>
        <dbReference type="Proteomes" id="UP001139031"/>
    </source>
</evidence>
<dbReference type="Proteomes" id="UP001139031">
    <property type="component" value="Unassembled WGS sequence"/>
</dbReference>